<dbReference type="InParanoid" id="A0A1U8Q0L3"/>
<organism evidence="3 4">
    <name type="scientific">Nelumbo nucifera</name>
    <name type="common">Sacred lotus</name>
    <dbReference type="NCBI Taxonomy" id="4432"/>
    <lineage>
        <taxon>Eukaryota</taxon>
        <taxon>Viridiplantae</taxon>
        <taxon>Streptophyta</taxon>
        <taxon>Embryophyta</taxon>
        <taxon>Tracheophyta</taxon>
        <taxon>Spermatophyta</taxon>
        <taxon>Magnoliopsida</taxon>
        <taxon>Proteales</taxon>
        <taxon>Nelumbonaceae</taxon>
        <taxon>Nelumbo</taxon>
    </lineage>
</organism>
<dbReference type="Proteomes" id="UP000189703">
    <property type="component" value="Unplaced"/>
</dbReference>
<feature type="compositionally biased region" description="Acidic residues" evidence="1">
    <location>
        <begin position="547"/>
        <end position="556"/>
    </location>
</feature>
<feature type="compositionally biased region" description="Polar residues" evidence="1">
    <location>
        <begin position="211"/>
        <end position="226"/>
    </location>
</feature>
<dbReference type="InterPro" id="IPR044575">
    <property type="entry name" value="RAY1-like"/>
</dbReference>
<dbReference type="OMA" id="VELWSIW"/>
<dbReference type="GO" id="GO:0016757">
    <property type="term" value="F:glycosyltransferase activity"/>
    <property type="evidence" value="ECO:0000318"/>
    <property type="project" value="GO_Central"/>
</dbReference>
<dbReference type="Pfam" id="PF03407">
    <property type="entry name" value="Nucleotid_trans"/>
    <property type="match status" value="1"/>
</dbReference>
<feature type="compositionally biased region" description="Pro residues" evidence="1">
    <location>
        <begin position="179"/>
        <end position="189"/>
    </location>
</feature>
<sequence>MDALQQLHRFMRPATAGAAPPLPPQPPIADSQLRPPPPQGPWYSGQFQYQPSQTPPLHPHQQHQQQVPQWPLHSDHQQIYPTPHHNSVPPYPGHPHHNQYPTPSRPPHVPPPPPLHHHPQPSPRFPEAYVQSNQTWGNPNWPHYQGREYPDRNISHNNEEDWAARARAWAAAKAAMENPQPPSQLPPVGRPEDPSNVYHDPYHQTVDAHYTDTQQPSLMASSQQQFPVSATNLHMPPVSHIQESSSFSSGQSSSYVSDGHIPYVARDGALVEDSGPVFPHLGSVPTISSVYQQEVPSSYSSVSGRQEVGDQNEQLCKPSPLPISSDHDGQHVQPKLPAAARLVSEQPHFTYGDQSAEAAADLSDRPLDFAPRFTHENELNQQNSYTHPAQAGPLGSMDSIATVPSIHAWTPPVAPGVGYPPIPSVPSGPQFDPPFVAPSPVSGHAAPIFGRMPGAGFRPTIPVAGAPFGLPTIHPSTTFPGDVTVLERPKKASVPNWLREEIIKKKAVISSSVQEQPEEDVGEGVSKPFKKDDQADRKSIDSSKSTEDEDDDEDDVEAARTAAINQEIKRILTEVLLKVTDELFDEIATKVLSEEDLTVEVDHSSAAPNQKVLPSPPLVQTPKASAKVLIPVKAKEADAREVGEKSSSSSPGDVLGLASYASDNDDDDEIQSSTMPNRPMDAAYKQSTDGKLAEDIPNAVGNGIPIGETERLSRSQMGMETDKRKTSQNVGTHKGNNLGIVVGRGMDYENDGHLTTAPKVVSGFQEDKVNSNGEKMVQASDGSASKDTGGGKGHVKPGPVHGNDSHRKSLKDDSHGREAKSKSDKSDGLGARSFESKDTVREAETGKSKVSEKQSNSTDHRRKDERHTKKEKTDNKNGSKERLKDRGTKSEEKAKESDSRKVSSHVNSKDDRKETEKVKKSSSKEDNNRKRERTRDERGDRSRHKVSRDDLGRHKRRRSSSISSRDRKSRDNSVCSHSSNLSNGVSEDSKQQRKPHSKRHSLSPSPTRSRRRGRVTYYLYKQADLYQVLTLYEDEILCIKLCILTHRVSMMDVFISRQVSRSPHSKHSQRRHSPYSSLETSRSKRSRSNSPVRASASPMHAAFLVSLTYESLYTLSSLFLSYLNPNANKPIFIPFWFEAMKASSFFTWFRFNKTLQVGLWSVWLYGFLLISLSFYATQRLPSLKDHLKHPKLDASTPASPNITIFSVPSAFAGPIGARQLLALRSWLALSPYVTVVLFGRDPSLPSVAGSLGSRVFVEPDIDFTFLGTPFFHSIVARSQVSTSEISVLINPETVLLPDFISILNFVHKLDHDWLLVAASPNVSHFSFHLDEAGQHWLREDGKQIKVVKLQEFLDQKQRLSHCYGRMFMAWNTGELPLHSGVLPPFLYGKGLHNEWIINEALSSDLRFVFDASEVISSFYLVDPDHWPGKLFRGSSVVDTEERSWEYIGNTLLGTLYGSLYFRGDIFFKKLVKLIKCDEDYLFIDIEENITYPSGDQGSLSFLNERILQSRREKKHMKCLKVSNSLYRNMDCSFKDLFKLPIPLFLPFSLESLLSVTADKDKTIVLTIAGNSYRDMLMSWVCRLRQLLVTNFVVCALDEEIYQFSVLQGLPVFKDPLAPGNISFNNCHFGTECFQRVTKVKSRLVLQILKLGYNVLLSDVDIYWFQNPLPFVRLFGPAVLVAQSDEYNETGPINNPRRLNSGFYFANSDGATIAAMEKVVEHASTSGLSEQPSFYDVLCGEGGSNRISDDKCLEPESNVTVHFLDRNLFPNGAYQGLWEKEDVKAECTKKGCIILHNNWISGRMKKLERQVLSGLWEYDSSTRMCLQRWHRTKSPNSL</sequence>
<evidence type="ECO:0000313" key="4">
    <source>
        <dbReference type="RefSeq" id="XP_019052354.1"/>
    </source>
</evidence>
<feature type="compositionally biased region" description="Basic and acidic residues" evidence="1">
    <location>
        <begin position="529"/>
        <end position="546"/>
    </location>
</feature>
<proteinExistence type="predicted"/>
<dbReference type="eggNOG" id="ENOG502QRDX">
    <property type="taxonomic scope" value="Eukaryota"/>
</dbReference>
<feature type="region of interest" description="Disordered" evidence="1">
    <location>
        <begin position="177"/>
        <end position="226"/>
    </location>
</feature>
<name>A0A1U8Q0L3_NELNU</name>
<dbReference type="STRING" id="4432.A0A1U8Q0L3"/>
<feature type="compositionally biased region" description="Polar residues" evidence="1">
    <location>
        <begin position="974"/>
        <end position="986"/>
    </location>
</feature>
<dbReference type="GO" id="GO:0005794">
    <property type="term" value="C:Golgi apparatus"/>
    <property type="evidence" value="ECO:0000318"/>
    <property type="project" value="GO_Central"/>
</dbReference>
<feature type="region of interest" description="Disordered" evidence="1">
    <location>
        <begin position="298"/>
        <end position="333"/>
    </location>
</feature>
<evidence type="ECO:0000313" key="3">
    <source>
        <dbReference type="Proteomes" id="UP000189703"/>
    </source>
</evidence>
<feature type="region of interest" description="Disordered" evidence="1">
    <location>
        <begin position="377"/>
        <end position="398"/>
    </location>
</feature>
<dbReference type="RefSeq" id="XP_019052354.1">
    <property type="nucleotide sequence ID" value="XM_019196809.1"/>
</dbReference>
<gene>
    <name evidence="4" type="primary">LOC104591967</name>
</gene>
<accession>A0A1U8Q0L3</accession>
<reference evidence="4" key="1">
    <citation type="submission" date="2025-08" db="UniProtKB">
        <authorList>
            <consortium name="RefSeq"/>
        </authorList>
    </citation>
    <scope>IDENTIFICATION</scope>
</reference>
<feature type="compositionally biased region" description="Basic residues" evidence="1">
    <location>
        <begin position="1063"/>
        <end position="1073"/>
    </location>
</feature>
<evidence type="ECO:0000259" key="2">
    <source>
        <dbReference type="Pfam" id="PF03407"/>
    </source>
</evidence>
<dbReference type="KEGG" id="nnu:104591967"/>
<feature type="region of interest" description="Disordered" evidence="1">
    <location>
        <begin position="636"/>
        <end position="1010"/>
    </location>
</feature>
<feature type="region of interest" description="Disordered" evidence="1">
    <location>
        <begin position="1"/>
        <end position="134"/>
    </location>
</feature>
<keyword evidence="3" id="KW-1185">Reference proteome</keyword>
<feature type="compositionally biased region" description="Basic and acidic residues" evidence="1">
    <location>
        <begin position="803"/>
        <end position="827"/>
    </location>
</feature>
<feature type="domain" description="Nucleotide-diphospho-sugar transferase" evidence="2">
    <location>
        <begin position="1587"/>
        <end position="1808"/>
    </location>
</feature>
<dbReference type="GO" id="GO:0042546">
    <property type="term" value="P:cell wall biogenesis"/>
    <property type="evidence" value="ECO:0000318"/>
    <property type="project" value="GO_Central"/>
</dbReference>
<dbReference type="GeneID" id="104591967"/>
<feature type="compositionally biased region" description="Polar residues" evidence="1">
    <location>
        <begin position="298"/>
        <end position="314"/>
    </location>
</feature>
<dbReference type="PANTHER" id="PTHR47483">
    <property type="entry name" value="BETA-ARABINOFURANOSYLTRANSFERASE RAY1"/>
    <property type="match status" value="1"/>
</dbReference>
<feature type="region of interest" description="Disordered" evidence="1">
    <location>
        <begin position="510"/>
        <end position="558"/>
    </location>
</feature>
<protein>
    <submittedName>
        <fullName evidence="4">Uncharacterized protein LOC104591967</fullName>
    </submittedName>
</protein>
<dbReference type="OrthoDB" id="540503at2759"/>
<dbReference type="PANTHER" id="PTHR47483:SF1">
    <property type="entry name" value="BETA-ARABINOFURANOSYLTRANSFERASE RAY1"/>
    <property type="match status" value="1"/>
</dbReference>
<feature type="compositionally biased region" description="Low complexity" evidence="1">
    <location>
        <begin position="62"/>
        <end position="72"/>
    </location>
</feature>
<evidence type="ECO:0000256" key="1">
    <source>
        <dbReference type="SAM" id="MobiDB-lite"/>
    </source>
</evidence>
<feature type="region of interest" description="Disordered" evidence="1">
    <location>
        <begin position="1061"/>
        <end position="1093"/>
    </location>
</feature>
<feature type="compositionally biased region" description="Pro residues" evidence="1">
    <location>
        <begin position="103"/>
        <end position="124"/>
    </location>
</feature>
<dbReference type="InterPro" id="IPR005069">
    <property type="entry name" value="Nucl-diP-sugar_transferase"/>
</dbReference>
<dbReference type="FunCoup" id="A0A1U8Q0L3">
    <property type="interactions" value="915"/>
</dbReference>
<feature type="compositionally biased region" description="Basic residues" evidence="1">
    <location>
        <begin position="992"/>
        <end position="1001"/>
    </location>
</feature>
<feature type="compositionally biased region" description="Basic and acidic residues" evidence="1">
    <location>
        <begin position="834"/>
        <end position="940"/>
    </location>
</feature>